<organism evidence="1 2">
    <name type="scientific">Chitinophaga skermanii</name>
    <dbReference type="NCBI Taxonomy" id="331697"/>
    <lineage>
        <taxon>Bacteria</taxon>
        <taxon>Pseudomonadati</taxon>
        <taxon>Bacteroidota</taxon>
        <taxon>Chitinophagia</taxon>
        <taxon>Chitinophagales</taxon>
        <taxon>Chitinophagaceae</taxon>
        <taxon>Chitinophaga</taxon>
    </lineage>
</organism>
<dbReference type="EMBL" id="QLLL01000005">
    <property type="protein sequence ID" value="RAJ03848.1"/>
    <property type="molecule type" value="Genomic_DNA"/>
</dbReference>
<sequence>MNEKPTIAGEELENLVTEFLHNIHLLGNDIFTHVSITLQAGNDFSDHHPKHAISIKNAASNAGVIQYHEMLVKAPIAHFVTVITIA</sequence>
<comment type="caution">
    <text evidence="1">The sequence shown here is derived from an EMBL/GenBank/DDBJ whole genome shotgun (WGS) entry which is preliminary data.</text>
</comment>
<dbReference type="RefSeq" id="WP_111598182.1">
    <property type="nucleotide sequence ID" value="NZ_QLLL01000005.1"/>
</dbReference>
<dbReference type="Proteomes" id="UP000249547">
    <property type="component" value="Unassembled WGS sequence"/>
</dbReference>
<evidence type="ECO:0000313" key="1">
    <source>
        <dbReference type="EMBL" id="RAJ03848.1"/>
    </source>
</evidence>
<gene>
    <name evidence="1" type="ORF">LX64_02725</name>
</gene>
<name>A0A327QIQ5_9BACT</name>
<dbReference type="AlphaFoldDB" id="A0A327QIQ5"/>
<protein>
    <submittedName>
        <fullName evidence="1">Uncharacterized protein</fullName>
    </submittedName>
</protein>
<reference evidence="1 2" key="1">
    <citation type="submission" date="2018-06" db="EMBL/GenBank/DDBJ databases">
        <title>Genomic Encyclopedia of Archaeal and Bacterial Type Strains, Phase II (KMG-II): from individual species to whole genera.</title>
        <authorList>
            <person name="Goeker M."/>
        </authorList>
    </citation>
    <scope>NUCLEOTIDE SEQUENCE [LARGE SCALE GENOMIC DNA]</scope>
    <source>
        <strain evidence="1 2">DSM 23857</strain>
    </source>
</reference>
<proteinExistence type="predicted"/>
<accession>A0A327QIQ5</accession>
<evidence type="ECO:0000313" key="2">
    <source>
        <dbReference type="Proteomes" id="UP000249547"/>
    </source>
</evidence>
<keyword evidence="2" id="KW-1185">Reference proteome</keyword>